<dbReference type="AlphaFoldDB" id="A0A7J7JXD8"/>
<dbReference type="EMBL" id="VXIV02001690">
    <property type="protein sequence ID" value="KAF6030555.1"/>
    <property type="molecule type" value="Genomic_DNA"/>
</dbReference>
<dbReference type="Proteomes" id="UP000593567">
    <property type="component" value="Unassembled WGS sequence"/>
</dbReference>
<feature type="region of interest" description="Disordered" evidence="1">
    <location>
        <begin position="224"/>
        <end position="260"/>
    </location>
</feature>
<comment type="caution">
    <text evidence="2">The sequence shown here is derived from an EMBL/GenBank/DDBJ whole genome shotgun (WGS) entry which is preliminary data.</text>
</comment>
<reference evidence="2" key="1">
    <citation type="submission" date="2020-06" db="EMBL/GenBank/DDBJ databases">
        <title>Draft genome of Bugula neritina, a colonial animal packing powerful symbionts and potential medicines.</title>
        <authorList>
            <person name="Rayko M."/>
        </authorList>
    </citation>
    <scope>NUCLEOTIDE SEQUENCE [LARGE SCALE GENOMIC DNA]</scope>
    <source>
        <strain evidence="2">Kwan_BN1</strain>
    </source>
</reference>
<accession>A0A7J7JXD8</accession>
<keyword evidence="3" id="KW-1185">Reference proteome</keyword>
<name>A0A7J7JXD8_BUGNE</name>
<feature type="region of interest" description="Disordered" evidence="1">
    <location>
        <begin position="1"/>
        <end position="80"/>
    </location>
</feature>
<feature type="region of interest" description="Disordered" evidence="1">
    <location>
        <begin position="284"/>
        <end position="313"/>
    </location>
</feature>
<feature type="compositionally biased region" description="Basic and acidic residues" evidence="1">
    <location>
        <begin position="34"/>
        <end position="52"/>
    </location>
</feature>
<protein>
    <submittedName>
        <fullName evidence="2">Uncharacterized protein</fullName>
    </submittedName>
</protein>
<feature type="region of interest" description="Disordered" evidence="1">
    <location>
        <begin position="98"/>
        <end position="117"/>
    </location>
</feature>
<organism evidence="2 3">
    <name type="scientific">Bugula neritina</name>
    <name type="common">Brown bryozoan</name>
    <name type="synonym">Sertularia neritina</name>
    <dbReference type="NCBI Taxonomy" id="10212"/>
    <lineage>
        <taxon>Eukaryota</taxon>
        <taxon>Metazoa</taxon>
        <taxon>Spiralia</taxon>
        <taxon>Lophotrochozoa</taxon>
        <taxon>Bryozoa</taxon>
        <taxon>Gymnolaemata</taxon>
        <taxon>Cheilostomatida</taxon>
        <taxon>Flustrina</taxon>
        <taxon>Buguloidea</taxon>
        <taxon>Bugulidae</taxon>
        <taxon>Bugula</taxon>
    </lineage>
</organism>
<sequence>MSSVADDGGHVEEELDCIEVQDLPMVEKTSADGASHHSDESDGSHEGSDVINKKSIHKRSGIGGKRLTRGDIPKTNSDSCNSAGILIVQQHLKEPTIMRSASESDYQKRRAGSRQSKSLSQFYCKSLDDLPSLTSSSSNSSGDEGYTDLSHTKPKRSSAEQRKHLIDKMMRGKVKIEEALQLKRQRDEEEHNNEVLANITKLQQRRVSTQLKYNYLERQLQDKKEEKSWYSGKLQRSLKQEKTLRQSTSAAADSNESNNTHIRQQMVELKHKLDELDRGLMASKSTHTSGLSKLGQSGRSVDHPTSASDSLSEQRLRGLESIIETLEKPAQPPINPPLASLTENSCSGQQNNNVCRKCSGDVSMENRAAEVLEIRPETLAVIGEFEAMTKELLSKRPSVNYN</sequence>
<feature type="compositionally biased region" description="Polar residues" evidence="1">
    <location>
        <begin position="245"/>
        <end position="260"/>
    </location>
</feature>
<feature type="region of interest" description="Disordered" evidence="1">
    <location>
        <begin position="131"/>
        <end position="161"/>
    </location>
</feature>
<evidence type="ECO:0000313" key="3">
    <source>
        <dbReference type="Proteomes" id="UP000593567"/>
    </source>
</evidence>
<evidence type="ECO:0000256" key="1">
    <source>
        <dbReference type="SAM" id="MobiDB-lite"/>
    </source>
</evidence>
<evidence type="ECO:0000313" key="2">
    <source>
        <dbReference type="EMBL" id="KAF6030555.1"/>
    </source>
</evidence>
<feature type="compositionally biased region" description="Polar residues" evidence="1">
    <location>
        <begin position="284"/>
        <end position="311"/>
    </location>
</feature>
<gene>
    <name evidence="2" type="ORF">EB796_011136</name>
</gene>
<proteinExistence type="predicted"/>
<feature type="compositionally biased region" description="Low complexity" evidence="1">
    <location>
        <begin position="131"/>
        <end position="143"/>
    </location>
</feature>